<dbReference type="OrthoDB" id="3546681at2759"/>
<evidence type="ECO:0000313" key="2">
    <source>
        <dbReference type="EMBL" id="PMD59656.1"/>
    </source>
</evidence>
<dbReference type="GeneID" id="36591226"/>
<dbReference type="EMBL" id="KZ613813">
    <property type="protein sequence ID" value="PMD59656.1"/>
    <property type="molecule type" value="Genomic_DNA"/>
</dbReference>
<feature type="region of interest" description="Disordered" evidence="1">
    <location>
        <begin position="421"/>
        <end position="452"/>
    </location>
</feature>
<gene>
    <name evidence="2" type="ORF">K444DRAFT_630057</name>
</gene>
<accession>A0A2J6T9F0</accession>
<dbReference type="RefSeq" id="XP_024736560.1">
    <property type="nucleotide sequence ID" value="XM_024883149.1"/>
</dbReference>
<evidence type="ECO:0000313" key="3">
    <source>
        <dbReference type="Proteomes" id="UP000235371"/>
    </source>
</evidence>
<evidence type="ECO:0000256" key="1">
    <source>
        <dbReference type="SAM" id="MobiDB-lite"/>
    </source>
</evidence>
<protein>
    <submittedName>
        <fullName evidence="2">Uncharacterized protein</fullName>
    </submittedName>
</protein>
<dbReference type="AlphaFoldDB" id="A0A2J6T9F0"/>
<proteinExistence type="predicted"/>
<reference evidence="2 3" key="1">
    <citation type="submission" date="2016-04" db="EMBL/GenBank/DDBJ databases">
        <title>A degradative enzymes factory behind the ericoid mycorrhizal symbiosis.</title>
        <authorList>
            <consortium name="DOE Joint Genome Institute"/>
            <person name="Martino E."/>
            <person name="Morin E."/>
            <person name="Grelet G."/>
            <person name="Kuo A."/>
            <person name="Kohler A."/>
            <person name="Daghino S."/>
            <person name="Barry K."/>
            <person name="Choi C."/>
            <person name="Cichocki N."/>
            <person name="Clum A."/>
            <person name="Copeland A."/>
            <person name="Hainaut M."/>
            <person name="Haridas S."/>
            <person name="Labutti K."/>
            <person name="Lindquist E."/>
            <person name="Lipzen A."/>
            <person name="Khouja H.-R."/>
            <person name="Murat C."/>
            <person name="Ohm R."/>
            <person name="Olson A."/>
            <person name="Spatafora J."/>
            <person name="Veneault-Fourrey C."/>
            <person name="Henrissat B."/>
            <person name="Grigoriev I."/>
            <person name="Martin F."/>
            <person name="Perotto S."/>
        </authorList>
    </citation>
    <scope>NUCLEOTIDE SEQUENCE [LARGE SCALE GENOMIC DNA]</scope>
    <source>
        <strain evidence="2 3">E</strain>
    </source>
</reference>
<dbReference type="Proteomes" id="UP000235371">
    <property type="component" value="Unassembled WGS sequence"/>
</dbReference>
<sequence>MDVFNDGPSVTGNAGIGAEFETFFFSFQNSACSLEDTFAAKRQTVQGRSGLNYLLSVDTGALELGGGKLNPEYVLDGRNINVGDGSAAAAGTAIRDDFMNWTPWAETPPNQITIENFPQCNPWTIVGLTPTTDKVGMFWAPQITAPMPLEALYSLMKENVQKTNTNPDTDPNRNILNGATSITTGQNIQLVTKDYFVSPSLNINPSTITDDILGFCTLVLSYAKAANLEQDPDVSPKHKIPFMPRTEFNTIYAQVRSKFEITLFDLQVFDIFNILACYKTDSNLQLSIDSDYCTGSLSNPVPGTKFAGLQYTYSGQGTPNPANPQTVNIKDWIQDIATGNSALDLFSAFDKNYDSSIGGLNQATEKMFSSQRAVPLFEFRDLKPVQTSGFPTFMSNVDATIQVLHQEFAAQPAMRVRVRRQSDGGSCALPSTTTGNPATPTTTGDPDCGNPGQTPCPTEPDCGPNLGQVPCPPGPGPDCGTNPGQTLCPTEPDCGPNLGQVPCPAPTPTPSPTTTGTGTLVTASATTIQLPGASATTCNDPEECDRLSNEARPSCQTAADCTAGCAQSLSNNTQALTVGFASTCVNQAFCTCSIEAAEIASEILIALGDVVCVVWNEAFQGAAAILAFVVPYLGEVAEGVDATELFEAANEVFKKGAKDCNLACPGHQYTAVDPKDLNSMLGINECGDDEPTDSPGT</sequence>
<organism evidence="2 3">
    <name type="scientific">Hyaloscypha bicolor E</name>
    <dbReference type="NCBI Taxonomy" id="1095630"/>
    <lineage>
        <taxon>Eukaryota</taxon>
        <taxon>Fungi</taxon>
        <taxon>Dikarya</taxon>
        <taxon>Ascomycota</taxon>
        <taxon>Pezizomycotina</taxon>
        <taxon>Leotiomycetes</taxon>
        <taxon>Helotiales</taxon>
        <taxon>Hyaloscyphaceae</taxon>
        <taxon>Hyaloscypha</taxon>
        <taxon>Hyaloscypha bicolor</taxon>
    </lineage>
</organism>
<keyword evidence="3" id="KW-1185">Reference proteome</keyword>
<dbReference type="InParanoid" id="A0A2J6T9F0"/>
<feature type="compositionally biased region" description="Low complexity" evidence="1">
    <location>
        <begin position="432"/>
        <end position="452"/>
    </location>
</feature>
<name>A0A2J6T9F0_9HELO</name>